<protein>
    <submittedName>
        <fullName evidence="2">DNA-directed RNA polymerase subunit beta</fullName>
    </submittedName>
</protein>
<feature type="compositionally biased region" description="Basic and acidic residues" evidence="1">
    <location>
        <begin position="58"/>
        <end position="72"/>
    </location>
</feature>
<evidence type="ECO:0000313" key="3">
    <source>
        <dbReference type="Proteomes" id="UP000325081"/>
    </source>
</evidence>
<evidence type="ECO:0000256" key="1">
    <source>
        <dbReference type="SAM" id="MobiDB-lite"/>
    </source>
</evidence>
<keyword evidence="3" id="KW-1185">Reference proteome</keyword>
<accession>A0A5A7PCQ8</accession>
<proteinExistence type="predicted"/>
<feature type="compositionally biased region" description="Gly residues" evidence="1">
    <location>
        <begin position="164"/>
        <end position="175"/>
    </location>
</feature>
<feature type="compositionally biased region" description="Polar residues" evidence="1">
    <location>
        <begin position="129"/>
        <end position="140"/>
    </location>
</feature>
<dbReference type="Proteomes" id="UP000325081">
    <property type="component" value="Unassembled WGS sequence"/>
</dbReference>
<reference evidence="3" key="1">
    <citation type="journal article" date="2019" name="Curr. Biol.">
        <title>Genome Sequence of Striga asiatica Provides Insight into the Evolution of Plant Parasitism.</title>
        <authorList>
            <person name="Yoshida S."/>
            <person name="Kim S."/>
            <person name="Wafula E.K."/>
            <person name="Tanskanen J."/>
            <person name="Kim Y.M."/>
            <person name="Honaas L."/>
            <person name="Yang Z."/>
            <person name="Spallek T."/>
            <person name="Conn C.E."/>
            <person name="Ichihashi Y."/>
            <person name="Cheong K."/>
            <person name="Cui S."/>
            <person name="Der J.P."/>
            <person name="Gundlach H."/>
            <person name="Jiao Y."/>
            <person name="Hori C."/>
            <person name="Ishida J.K."/>
            <person name="Kasahara H."/>
            <person name="Kiba T."/>
            <person name="Kim M.S."/>
            <person name="Koo N."/>
            <person name="Laohavisit A."/>
            <person name="Lee Y.H."/>
            <person name="Lumba S."/>
            <person name="McCourt P."/>
            <person name="Mortimer J.C."/>
            <person name="Mutuku J.M."/>
            <person name="Nomura T."/>
            <person name="Sasaki-Sekimoto Y."/>
            <person name="Seto Y."/>
            <person name="Wang Y."/>
            <person name="Wakatake T."/>
            <person name="Sakakibara H."/>
            <person name="Demura T."/>
            <person name="Yamaguchi S."/>
            <person name="Yoneyama K."/>
            <person name="Manabe R.I."/>
            <person name="Nelson D.C."/>
            <person name="Schulman A.H."/>
            <person name="Timko M.P."/>
            <person name="dePamphilis C.W."/>
            <person name="Choi D."/>
            <person name="Shirasu K."/>
        </authorList>
    </citation>
    <scope>NUCLEOTIDE SEQUENCE [LARGE SCALE GENOMIC DNA]</scope>
    <source>
        <strain evidence="3">cv. UVA1</strain>
    </source>
</reference>
<name>A0A5A7PCQ8_STRAF</name>
<feature type="region of interest" description="Disordered" evidence="1">
    <location>
        <begin position="123"/>
        <end position="175"/>
    </location>
</feature>
<feature type="compositionally biased region" description="Basic and acidic residues" evidence="1">
    <location>
        <begin position="19"/>
        <end position="29"/>
    </location>
</feature>
<dbReference type="GO" id="GO:0000428">
    <property type="term" value="C:DNA-directed RNA polymerase complex"/>
    <property type="evidence" value="ECO:0007669"/>
    <property type="project" value="UniProtKB-KW"/>
</dbReference>
<gene>
    <name evidence="2" type="ORF">STAS_05948</name>
</gene>
<dbReference type="AlphaFoldDB" id="A0A5A7PCQ8"/>
<keyword evidence="2" id="KW-0804">Transcription</keyword>
<dbReference type="EMBL" id="BKCP01004294">
    <property type="protein sequence ID" value="GER30037.1"/>
    <property type="molecule type" value="Genomic_DNA"/>
</dbReference>
<evidence type="ECO:0000313" key="2">
    <source>
        <dbReference type="EMBL" id="GER30037.1"/>
    </source>
</evidence>
<sequence length="175" mass="18495">MGPSGVRSDGWKVTGRPRMRSDDARDKGEVAAGGPTADRGDVVRDSTEDGVSGGVDEYLGRGRREEKERENKSYSLRTCLSSEDLVSSKVGEVGILGSLGLNPELRISRTSQIPVVKALDLRLGDGGQIPSNGDLSSLSIGSGHKGRREAEHRRHDRPHATGKPGLGYGSTSGSS</sequence>
<organism evidence="2 3">
    <name type="scientific">Striga asiatica</name>
    <name type="common">Asiatic witchweed</name>
    <name type="synonym">Buchnera asiatica</name>
    <dbReference type="NCBI Taxonomy" id="4170"/>
    <lineage>
        <taxon>Eukaryota</taxon>
        <taxon>Viridiplantae</taxon>
        <taxon>Streptophyta</taxon>
        <taxon>Embryophyta</taxon>
        <taxon>Tracheophyta</taxon>
        <taxon>Spermatophyta</taxon>
        <taxon>Magnoliopsida</taxon>
        <taxon>eudicotyledons</taxon>
        <taxon>Gunneridae</taxon>
        <taxon>Pentapetalae</taxon>
        <taxon>asterids</taxon>
        <taxon>lamiids</taxon>
        <taxon>Lamiales</taxon>
        <taxon>Orobanchaceae</taxon>
        <taxon>Buchnereae</taxon>
        <taxon>Striga</taxon>
    </lineage>
</organism>
<feature type="compositionally biased region" description="Basic and acidic residues" evidence="1">
    <location>
        <begin position="38"/>
        <end position="47"/>
    </location>
</feature>
<keyword evidence="2" id="KW-0240">DNA-directed RNA polymerase</keyword>
<comment type="caution">
    <text evidence="2">The sequence shown here is derived from an EMBL/GenBank/DDBJ whole genome shotgun (WGS) entry which is preliminary data.</text>
</comment>
<feature type="region of interest" description="Disordered" evidence="1">
    <location>
        <begin position="1"/>
        <end position="74"/>
    </location>
</feature>